<organism evidence="9 10">
    <name type="scientific">Prauserella shujinwangii</name>
    <dbReference type="NCBI Taxonomy" id="1453103"/>
    <lineage>
        <taxon>Bacteria</taxon>
        <taxon>Bacillati</taxon>
        <taxon>Actinomycetota</taxon>
        <taxon>Actinomycetes</taxon>
        <taxon>Pseudonocardiales</taxon>
        <taxon>Pseudonocardiaceae</taxon>
        <taxon>Prauserella</taxon>
    </lineage>
</organism>
<dbReference type="NCBIfam" id="TIGR01066">
    <property type="entry name" value="rplM_bact"/>
    <property type="match status" value="1"/>
</dbReference>
<evidence type="ECO:0000256" key="8">
    <source>
        <dbReference type="SAM" id="MobiDB-lite"/>
    </source>
</evidence>
<dbReference type="GO" id="GO:0022625">
    <property type="term" value="C:cytosolic large ribosomal subunit"/>
    <property type="evidence" value="ECO:0007669"/>
    <property type="project" value="TreeGrafter"/>
</dbReference>
<feature type="region of interest" description="Disordered" evidence="8">
    <location>
        <begin position="126"/>
        <end position="150"/>
    </location>
</feature>
<comment type="function">
    <text evidence="5 7">This protein is one of the early assembly proteins of the 50S ribosomal subunit, although it is not seen to bind rRNA by itself. It is important during the early stages of 50S assembly.</text>
</comment>
<dbReference type="InterPro" id="IPR036899">
    <property type="entry name" value="Ribosomal_uL13_sf"/>
</dbReference>
<dbReference type="PIRSF" id="PIRSF002181">
    <property type="entry name" value="Ribosomal_L13"/>
    <property type="match status" value="1"/>
</dbReference>
<sequence length="150" mass="16661">MPTYSPKPGDVTRAWHVIDAEDVVLGRLATEVATLLRGKHKPTYAPHVDSGDFVIIVNADKVALTGKKREQKFAYRHSGYPGGLRKRSFGELLDTRPERLVEKVVKGMLPKNKLGRAQAKKLKVYAGPDHPHAAQKPQPHEITKIAQVTQ</sequence>
<evidence type="ECO:0000256" key="2">
    <source>
        <dbReference type="ARBA" id="ARBA00022980"/>
    </source>
</evidence>
<dbReference type="Gene3D" id="3.90.1180.10">
    <property type="entry name" value="Ribosomal protein L13"/>
    <property type="match status" value="1"/>
</dbReference>
<name>A0A2T0LLR7_9PSEU</name>
<evidence type="ECO:0000256" key="3">
    <source>
        <dbReference type="ARBA" id="ARBA00023274"/>
    </source>
</evidence>
<dbReference type="GO" id="GO:0003729">
    <property type="term" value="F:mRNA binding"/>
    <property type="evidence" value="ECO:0007669"/>
    <property type="project" value="UniProtKB-ARBA"/>
</dbReference>
<reference evidence="9 10" key="1">
    <citation type="submission" date="2018-03" db="EMBL/GenBank/DDBJ databases">
        <title>Genomic Encyclopedia of Type Strains, Phase III (KMG-III): the genomes of soil and plant-associated and newly described type strains.</title>
        <authorList>
            <person name="Whitman W."/>
        </authorList>
    </citation>
    <scope>NUCLEOTIDE SEQUENCE [LARGE SCALE GENOMIC DNA]</scope>
    <source>
        <strain evidence="9 10">CGMCC 4.7125</strain>
    </source>
</reference>
<dbReference type="AlphaFoldDB" id="A0A2T0LLR7"/>
<dbReference type="FunFam" id="3.90.1180.10:FF:000001">
    <property type="entry name" value="50S ribosomal protein L13"/>
    <property type="match status" value="1"/>
</dbReference>
<dbReference type="HAMAP" id="MF_01366">
    <property type="entry name" value="Ribosomal_uL13"/>
    <property type="match status" value="1"/>
</dbReference>
<dbReference type="SUPFAM" id="SSF52161">
    <property type="entry name" value="Ribosomal protein L13"/>
    <property type="match status" value="1"/>
</dbReference>
<dbReference type="EMBL" id="PVNH01000013">
    <property type="protein sequence ID" value="PRX43982.1"/>
    <property type="molecule type" value="Genomic_DNA"/>
</dbReference>
<evidence type="ECO:0000256" key="6">
    <source>
        <dbReference type="RuleBase" id="RU003877"/>
    </source>
</evidence>
<proteinExistence type="inferred from homology"/>
<dbReference type="PANTHER" id="PTHR11545:SF2">
    <property type="entry name" value="LARGE RIBOSOMAL SUBUNIT PROTEIN UL13M"/>
    <property type="match status" value="1"/>
</dbReference>
<evidence type="ECO:0000256" key="1">
    <source>
        <dbReference type="ARBA" id="ARBA00006227"/>
    </source>
</evidence>
<dbReference type="InterPro" id="IPR023563">
    <property type="entry name" value="Ribosomal_uL13_CS"/>
</dbReference>
<keyword evidence="2 5" id="KW-0689">Ribosomal protein</keyword>
<keyword evidence="10" id="KW-1185">Reference proteome</keyword>
<evidence type="ECO:0000256" key="7">
    <source>
        <dbReference type="RuleBase" id="RU003878"/>
    </source>
</evidence>
<dbReference type="InterPro" id="IPR005822">
    <property type="entry name" value="Ribosomal_uL13"/>
</dbReference>
<dbReference type="RefSeq" id="WP_106181968.1">
    <property type="nucleotide sequence ID" value="NZ_PVNH01000013.1"/>
</dbReference>
<evidence type="ECO:0000313" key="9">
    <source>
        <dbReference type="EMBL" id="PRX43982.1"/>
    </source>
</evidence>
<dbReference type="PANTHER" id="PTHR11545">
    <property type="entry name" value="RIBOSOMAL PROTEIN L13"/>
    <property type="match status" value="1"/>
</dbReference>
<comment type="caution">
    <text evidence="9">The sequence shown here is derived from an EMBL/GenBank/DDBJ whole genome shotgun (WGS) entry which is preliminary data.</text>
</comment>
<comment type="subunit">
    <text evidence="5">Part of the 50S ribosomal subunit.</text>
</comment>
<evidence type="ECO:0000256" key="4">
    <source>
        <dbReference type="ARBA" id="ARBA00035201"/>
    </source>
</evidence>
<dbReference type="PROSITE" id="PS00783">
    <property type="entry name" value="RIBOSOMAL_L13"/>
    <property type="match status" value="1"/>
</dbReference>
<gene>
    <name evidence="5 7" type="primary">rplM</name>
    <name evidence="9" type="ORF">B0I33_113148</name>
</gene>
<comment type="similarity">
    <text evidence="1 5 6">Belongs to the universal ribosomal protein uL13 family.</text>
</comment>
<dbReference type="InterPro" id="IPR005823">
    <property type="entry name" value="Ribosomal_uL13_bac-type"/>
</dbReference>
<dbReference type="Proteomes" id="UP000238362">
    <property type="component" value="Unassembled WGS sequence"/>
</dbReference>
<dbReference type="GO" id="GO:0017148">
    <property type="term" value="P:negative regulation of translation"/>
    <property type="evidence" value="ECO:0007669"/>
    <property type="project" value="TreeGrafter"/>
</dbReference>
<evidence type="ECO:0000256" key="5">
    <source>
        <dbReference type="HAMAP-Rule" id="MF_01366"/>
    </source>
</evidence>
<dbReference type="GO" id="GO:0003735">
    <property type="term" value="F:structural constituent of ribosome"/>
    <property type="evidence" value="ECO:0007669"/>
    <property type="project" value="InterPro"/>
</dbReference>
<protein>
    <recommendedName>
        <fullName evidence="4 5">Large ribosomal subunit protein uL13</fullName>
    </recommendedName>
</protein>
<dbReference type="CDD" id="cd00392">
    <property type="entry name" value="Ribosomal_L13"/>
    <property type="match status" value="1"/>
</dbReference>
<dbReference type="GO" id="GO:0006412">
    <property type="term" value="P:translation"/>
    <property type="evidence" value="ECO:0007669"/>
    <property type="project" value="UniProtKB-UniRule"/>
</dbReference>
<dbReference type="Pfam" id="PF00572">
    <property type="entry name" value="Ribosomal_L13"/>
    <property type="match status" value="1"/>
</dbReference>
<keyword evidence="3 5" id="KW-0687">Ribonucleoprotein</keyword>
<accession>A0A2T0LLR7</accession>
<evidence type="ECO:0000313" key="10">
    <source>
        <dbReference type="Proteomes" id="UP000238362"/>
    </source>
</evidence>
<dbReference type="OrthoDB" id="9801330at2"/>